<reference evidence="5" key="1">
    <citation type="submission" date="2021-03" db="EMBL/GenBank/DDBJ databases">
        <authorList>
            <person name="Bekaert M."/>
        </authorList>
    </citation>
    <scope>NUCLEOTIDE SEQUENCE</scope>
</reference>
<dbReference type="EMBL" id="CAJPWZ010001448">
    <property type="protein sequence ID" value="CAG2215602.1"/>
    <property type="molecule type" value="Genomic_DNA"/>
</dbReference>
<dbReference type="InterPro" id="IPR045058">
    <property type="entry name" value="GIMA/IAN/Toc"/>
</dbReference>
<evidence type="ECO:0000256" key="3">
    <source>
        <dbReference type="ARBA" id="ARBA00023134"/>
    </source>
</evidence>
<evidence type="ECO:0000313" key="6">
    <source>
        <dbReference type="Proteomes" id="UP000683360"/>
    </source>
</evidence>
<comment type="caution">
    <text evidence="5">The sequence shown here is derived from an EMBL/GenBank/DDBJ whole genome shotgun (WGS) entry which is preliminary data.</text>
</comment>
<organism evidence="5 6">
    <name type="scientific">Mytilus edulis</name>
    <name type="common">Blue mussel</name>
    <dbReference type="NCBI Taxonomy" id="6550"/>
    <lineage>
        <taxon>Eukaryota</taxon>
        <taxon>Metazoa</taxon>
        <taxon>Spiralia</taxon>
        <taxon>Lophotrochozoa</taxon>
        <taxon>Mollusca</taxon>
        <taxon>Bivalvia</taxon>
        <taxon>Autobranchia</taxon>
        <taxon>Pteriomorphia</taxon>
        <taxon>Mytilida</taxon>
        <taxon>Mytiloidea</taxon>
        <taxon>Mytilidae</taxon>
        <taxon>Mytilinae</taxon>
        <taxon>Mytilus</taxon>
    </lineage>
</organism>
<dbReference type="PANTHER" id="PTHR10903:SF184">
    <property type="entry name" value="GTP-BINDING PROTEIN A"/>
    <property type="match status" value="1"/>
</dbReference>
<dbReference type="InterPro" id="IPR006703">
    <property type="entry name" value="G_AIG1"/>
</dbReference>
<dbReference type="InterPro" id="IPR027417">
    <property type="entry name" value="P-loop_NTPase"/>
</dbReference>
<dbReference type="GO" id="GO:0005525">
    <property type="term" value="F:GTP binding"/>
    <property type="evidence" value="ECO:0007669"/>
    <property type="project" value="UniProtKB-KW"/>
</dbReference>
<name>A0A8S3SB19_MYTED</name>
<dbReference type="Gene3D" id="3.40.50.300">
    <property type="entry name" value="P-loop containing nucleotide triphosphate hydrolases"/>
    <property type="match status" value="1"/>
</dbReference>
<evidence type="ECO:0000256" key="1">
    <source>
        <dbReference type="ARBA" id="ARBA00008535"/>
    </source>
</evidence>
<gene>
    <name evidence="5" type="ORF">MEDL_29371</name>
</gene>
<accession>A0A8S3SB19</accession>
<evidence type="ECO:0000256" key="2">
    <source>
        <dbReference type="ARBA" id="ARBA00022741"/>
    </source>
</evidence>
<evidence type="ECO:0000259" key="4">
    <source>
        <dbReference type="PROSITE" id="PS51720"/>
    </source>
</evidence>
<dbReference type="AlphaFoldDB" id="A0A8S3SB19"/>
<protein>
    <recommendedName>
        <fullName evidence="4">AIG1-type G domain-containing protein</fullName>
    </recommendedName>
</protein>
<keyword evidence="2" id="KW-0547">Nucleotide-binding</keyword>
<feature type="domain" description="AIG1-type G" evidence="4">
    <location>
        <begin position="8"/>
        <end position="216"/>
    </location>
</feature>
<dbReference type="Proteomes" id="UP000683360">
    <property type="component" value="Unassembled WGS sequence"/>
</dbReference>
<evidence type="ECO:0000313" key="5">
    <source>
        <dbReference type="EMBL" id="CAG2215602.1"/>
    </source>
</evidence>
<dbReference type="PANTHER" id="PTHR10903">
    <property type="entry name" value="GTPASE, IMAP FAMILY MEMBER-RELATED"/>
    <property type="match status" value="1"/>
</dbReference>
<dbReference type="SUPFAM" id="SSF52540">
    <property type="entry name" value="P-loop containing nucleoside triphosphate hydrolases"/>
    <property type="match status" value="1"/>
</dbReference>
<sequence>MASANFAENERRVMLLGNTGSGKSRLAQSIAGSNADNYFYDGLKTSVVKQRSCSRFGHYLNVIDTPGYKQKDDKSFEKDLDVYVENSNSSPHVFLICLPVGRCTEEINEMLDEYVRFFGKNILGFTIFVFTHIDQWNDDMEELGCSIDFTQYIDSLPKHIKLFNSDSRYCQINNRLTGAENENQIKQLVDKIEDLVTLNRNASFEKYDEPFIVKTVKWATQKVYKKSCEFFKSISGNQ</sequence>
<proteinExistence type="inferred from homology"/>
<dbReference type="OrthoDB" id="9982588at2759"/>
<keyword evidence="6" id="KW-1185">Reference proteome</keyword>
<dbReference type="Pfam" id="PF04548">
    <property type="entry name" value="AIG1"/>
    <property type="match status" value="1"/>
</dbReference>
<comment type="similarity">
    <text evidence="1">Belongs to the TRAFAC class TrmE-Era-EngA-EngB-Septin-like GTPase superfamily. AIG1/Toc34/Toc159-like paraseptin GTPase family. IAN subfamily.</text>
</comment>
<dbReference type="PROSITE" id="PS51720">
    <property type="entry name" value="G_AIG1"/>
    <property type="match status" value="1"/>
</dbReference>
<keyword evidence="3" id="KW-0342">GTP-binding</keyword>